<accession>A0A0M3HYT6</accession>
<name>A0A0M3HYT6_ASCLU</name>
<evidence type="ECO:0000313" key="4">
    <source>
        <dbReference type="WBParaSite" id="ALUE_0000874601-mRNA-1"/>
    </source>
</evidence>
<keyword evidence="2" id="KW-0812">Transmembrane</keyword>
<evidence type="ECO:0000313" key="3">
    <source>
        <dbReference type="Proteomes" id="UP000036681"/>
    </source>
</evidence>
<dbReference type="Proteomes" id="UP000036681">
    <property type="component" value="Unplaced"/>
</dbReference>
<keyword evidence="2" id="KW-1133">Transmembrane helix</keyword>
<reference evidence="4" key="1">
    <citation type="submission" date="2017-02" db="UniProtKB">
        <authorList>
            <consortium name="WormBaseParasite"/>
        </authorList>
    </citation>
    <scope>IDENTIFICATION</scope>
</reference>
<protein>
    <submittedName>
        <fullName evidence="4">Transmembrane protein</fullName>
    </submittedName>
</protein>
<evidence type="ECO:0000256" key="1">
    <source>
        <dbReference type="SAM" id="MobiDB-lite"/>
    </source>
</evidence>
<evidence type="ECO:0000256" key="2">
    <source>
        <dbReference type="SAM" id="Phobius"/>
    </source>
</evidence>
<proteinExistence type="predicted"/>
<organism evidence="3 4">
    <name type="scientific">Ascaris lumbricoides</name>
    <name type="common">Giant roundworm</name>
    <dbReference type="NCBI Taxonomy" id="6252"/>
    <lineage>
        <taxon>Eukaryota</taxon>
        <taxon>Metazoa</taxon>
        <taxon>Ecdysozoa</taxon>
        <taxon>Nematoda</taxon>
        <taxon>Chromadorea</taxon>
        <taxon>Rhabditida</taxon>
        <taxon>Spirurina</taxon>
        <taxon>Ascaridomorpha</taxon>
        <taxon>Ascaridoidea</taxon>
        <taxon>Ascarididae</taxon>
        <taxon>Ascaris</taxon>
    </lineage>
</organism>
<keyword evidence="3" id="KW-1185">Reference proteome</keyword>
<keyword evidence="2" id="KW-0472">Membrane</keyword>
<dbReference type="AlphaFoldDB" id="A0A0M3HYT6"/>
<dbReference type="WBParaSite" id="ALUE_0000874601-mRNA-1">
    <property type="protein sequence ID" value="ALUE_0000874601-mRNA-1"/>
    <property type="gene ID" value="ALUE_0000874601"/>
</dbReference>
<sequence length="177" mass="20366">MQLSAKVAWTPCERGLVRQNASLSLFQNFRTFDTESRCGSIENQADRVESTKCLRVSQHQAFAFPSHTTAQNLEGQPKSARPHQRIESDLRSPTSLQRNLLVLTRLFTSRAQIPTYVSGNTIRKMNRRLRIIFLAWFSSLFYVTVLVMHHTVAHMLEGKKRKTTLIQSNTNKPHKKD</sequence>
<feature type="transmembrane region" description="Helical" evidence="2">
    <location>
        <begin position="131"/>
        <end position="152"/>
    </location>
</feature>
<feature type="region of interest" description="Disordered" evidence="1">
    <location>
        <begin position="69"/>
        <end position="90"/>
    </location>
</feature>